<accession>A0ABS0CWS9</accession>
<dbReference type="SUPFAM" id="SSF52129">
    <property type="entry name" value="Caspase-like"/>
    <property type="match status" value="1"/>
</dbReference>
<dbReference type="NCBIfam" id="NF047832">
    <property type="entry name" value="caspase_w_EACC1"/>
    <property type="match status" value="1"/>
</dbReference>
<dbReference type="EMBL" id="JADLQX010000022">
    <property type="protein sequence ID" value="MBF6301027.1"/>
    <property type="molecule type" value="Genomic_DNA"/>
</dbReference>
<sequence length="541" mass="58236">MLIGTGTYRDRQFLDLPAVRNNLDGLIEVLTDPELSGLPADHCVALHDPTDVRTVYRVLRQYAKKAQDTLLVYFAGHGVPALTGNGLYLSLTDTDRDELRVSALSIDLLREIFAYCPAVNRVLILDCCFSGRAAKGLMSGVDDMFYGQVEIAGTYTLTSAPANAAAIAPVGARYTAFTGELLTLLRTGIPDGPELLTLSTIYRRLRYTLEASGLPVPGRQVTDTADRLALCRNAAATRRIRPDELFEDAPQPATASSAPAEDRAIVIGLAEQPPANAAAADKRENWIIGGITTAVTGAVLGTVEAVQFWKALTASSVLSPPPPEPGSQSMLTALVWVLICTAAIGLGAAATAFGAAWRPVGPTAFRSPHRIELSSGVGLITVGALLLIFLAGISFVAKRWPSINELKGLLPFTPILIFLCTAPNDGVRRLIKYARGYPRLVIDATGLTVAVAQSHWISIEWKYIDDIEFTPVAKSLSMVVRSSFGPPPPENPQARLWDVELRAFVFPGFEPLREQYADISAAILRYSGVPLRGQHRPAPNS</sequence>
<dbReference type="RefSeq" id="WP_195132241.1">
    <property type="nucleotide sequence ID" value="NZ_JADLQX010000022.1"/>
</dbReference>
<name>A0ABS0CWS9_9NOCA</name>
<dbReference type="InterPro" id="IPR029030">
    <property type="entry name" value="Caspase-like_dom_sf"/>
</dbReference>
<organism evidence="3 4">
    <name type="scientific">Nocardia amamiensis</name>
    <dbReference type="NCBI Taxonomy" id="404578"/>
    <lineage>
        <taxon>Bacteria</taxon>
        <taxon>Bacillati</taxon>
        <taxon>Actinomycetota</taxon>
        <taxon>Actinomycetes</taxon>
        <taxon>Mycobacteriales</taxon>
        <taxon>Nocardiaceae</taxon>
        <taxon>Nocardia</taxon>
    </lineage>
</organism>
<feature type="domain" description="Peptidase C14 caspase" evidence="2">
    <location>
        <begin position="3"/>
        <end position="210"/>
    </location>
</feature>
<feature type="transmembrane region" description="Helical" evidence="1">
    <location>
        <begin position="377"/>
        <end position="397"/>
    </location>
</feature>
<evidence type="ECO:0000256" key="1">
    <source>
        <dbReference type="SAM" id="Phobius"/>
    </source>
</evidence>
<dbReference type="Gene3D" id="3.40.50.1460">
    <property type="match status" value="1"/>
</dbReference>
<evidence type="ECO:0000313" key="4">
    <source>
        <dbReference type="Proteomes" id="UP000702209"/>
    </source>
</evidence>
<evidence type="ECO:0000259" key="2">
    <source>
        <dbReference type="Pfam" id="PF00656"/>
    </source>
</evidence>
<gene>
    <name evidence="3" type="ORF">IU459_26285</name>
</gene>
<dbReference type="InterPro" id="IPR011600">
    <property type="entry name" value="Pept_C14_caspase"/>
</dbReference>
<keyword evidence="1" id="KW-0472">Membrane</keyword>
<keyword evidence="1" id="KW-1133">Transmembrane helix</keyword>
<keyword evidence="4" id="KW-1185">Reference proteome</keyword>
<dbReference type="Pfam" id="PF00656">
    <property type="entry name" value="Peptidase_C14"/>
    <property type="match status" value="1"/>
</dbReference>
<keyword evidence="1" id="KW-0812">Transmembrane</keyword>
<evidence type="ECO:0000313" key="3">
    <source>
        <dbReference type="EMBL" id="MBF6301027.1"/>
    </source>
</evidence>
<proteinExistence type="predicted"/>
<dbReference type="Proteomes" id="UP000702209">
    <property type="component" value="Unassembled WGS sequence"/>
</dbReference>
<feature type="transmembrane region" description="Helical" evidence="1">
    <location>
        <begin position="333"/>
        <end position="357"/>
    </location>
</feature>
<comment type="caution">
    <text evidence="3">The sequence shown here is derived from an EMBL/GenBank/DDBJ whole genome shotgun (WGS) entry which is preliminary data.</text>
</comment>
<protein>
    <submittedName>
        <fullName evidence="3">Caspase family protein</fullName>
    </submittedName>
</protein>
<reference evidence="3 4" key="1">
    <citation type="submission" date="2020-10" db="EMBL/GenBank/DDBJ databases">
        <title>Identification of Nocardia species via Next-generation sequencing and recognition of intraspecies genetic diversity.</title>
        <authorList>
            <person name="Li P."/>
            <person name="Li P."/>
            <person name="Lu B."/>
        </authorList>
    </citation>
    <scope>NUCLEOTIDE SEQUENCE [LARGE SCALE GENOMIC DNA]</scope>
    <source>
        <strain evidence="3 4">BJ06-0157</strain>
    </source>
</reference>